<dbReference type="Proteomes" id="UP000297280">
    <property type="component" value="Unassembled WGS sequence"/>
</dbReference>
<keyword evidence="3" id="KW-1185">Reference proteome</keyword>
<evidence type="ECO:0000313" key="2">
    <source>
        <dbReference type="EMBL" id="TGO89232.1"/>
    </source>
</evidence>
<dbReference type="AlphaFoldDB" id="A0A4Z1KXJ5"/>
<evidence type="ECO:0000313" key="3">
    <source>
        <dbReference type="Proteomes" id="UP000297280"/>
    </source>
</evidence>
<proteinExistence type="predicted"/>
<name>A0A4Z1KXJ5_9HELO</name>
<comment type="caution">
    <text evidence="2">The sequence shown here is derived from an EMBL/GenBank/DDBJ whole genome shotgun (WGS) entry which is preliminary data.</text>
</comment>
<gene>
    <name evidence="2" type="ORF">BPOR_0119g00190</name>
</gene>
<dbReference type="EMBL" id="PQXO01000119">
    <property type="protein sequence ID" value="TGO89232.1"/>
    <property type="molecule type" value="Genomic_DNA"/>
</dbReference>
<protein>
    <submittedName>
        <fullName evidence="2">Uncharacterized protein</fullName>
    </submittedName>
</protein>
<reference evidence="2 3" key="1">
    <citation type="submission" date="2017-12" db="EMBL/GenBank/DDBJ databases">
        <title>Comparative genomics of Botrytis spp.</title>
        <authorList>
            <person name="Valero-Jimenez C.A."/>
            <person name="Tapia P."/>
            <person name="Veloso J."/>
            <person name="Silva-Moreno E."/>
            <person name="Staats M."/>
            <person name="Valdes J.H."/>
            <person name="Van Kan J.A.L."/>
        </authorList>
    </citation>
    <scope>NUCLEOTIDE SEQUENCE [LARGE SCALE GENOMIC DNA]</scope>
    <source>
        <strain evidence="2 3">MUCL3349</strain>
    </source>
</reference>
<organism evidence="2 3">
    <name type="scientific">Botrytis porri</name>
    <dbReference type="NCBI Taxonomy" id="87229"/>
    <lineage>
        <taxon>Eukaryota</taxon>
        <taxon>Fungi</taxon>
        <taxon>Dikarya</taxon>
        <taxon>Ascomycota</taxon>
        <taxon>Pezizomycotina</taxon>
        <taxon>Leotiomycetes</taxon>
        <taxon>Helotiales</taxon>
        <taxon>Sclerotiniaceae</taxon>
        <taxon>Botrytis</taxon>
    </lineage>
</organism>
<evidence type="ECO:0000256" key="1">
    <source>
        <dbReference type="SAM" id="MobiDB-lite"/>
    </source>
</evidence>
<feature type="compositionally biased region" description="Polar residues" evidence="1">
    <location>
        <begin position="352"/>
        <end position="362"/>
    </location>
</feature>
<accession>A0A4Z1KXJ5</accession>
<feature type="region of interest" description="Disordered" evidence="1">
    <location>
        <begin position="352"/>
        <end position="384"/>
    </location>
</feature>
<feature type="region of interest" description="Disordered" evidence="1">
    <location>
        <begin position="100"/>
        <end position="119"/>
    </location>
</feature>
<feature type="region of interest" description="Disordered" evidence="1">
    <location>
        <begin position="1"/>
        <end position="56"/>
    </location>
</feature>
<feature type="region of interest" description="Disordered" evidence="1">
    <location>
        <begin position="467"/>
        <end position="497"/>
    </location>
</feature>
<sequence length="586" mass="66981">MTRYGFSQRHRARIEARTLPHPHSPNEVPSPCNEQNMPNESAGADESGGQGRATEDDQNLESMINNAHNDRQASDLINNISSRTASPVTTTNADVILAGGNAAKSKDNPDVRQSSNTVRNSAKLASTAIRGGGIVTGQVRGADRNRFTSIPLLLKAALEKVVRDEEYTSGRPTKNWITRFKESQKPINPHRRRKYKTKSPKHSARTRVLRRLEYKNLGIELSYADVKRADWKPQDHMAVDSRISSTRKPKPGCSNLRYCLTYLKQVQYTVSEYRSSWKHRGFHSTIFWLTKLFERRRNYLRFLYLTNMSHGTEVEGDWADKEIANLNQLIAKEVNEMREEAGLTRVSNSHALQQVLTGGQRNDNSKRTDQMESAAETGANNQESELEAAFLKDSDEENEGVEDDGDEDWEEYFDCEEKLSDDDYFLYNIDLREGMSEYINNQAERSSEVEDEPQFAAHLFSNPLQSLEHQENNRDASPPNSNKPNKQSEKRPPQKLSRTWVTRFLAKEAKSRRRRMPRGPGRFIYPSSDNVLLLLMNGININGARPTRGDTELLRHQRHRKSGQYVSFSSPLRHCWTYISCEEETG</sequence>